<sequence>MPAGLDHPLSGPGLLADAGGVHRSAIQPAADQAHPCLLCTPGRSCMVHRFCSPSHQDMLEHEDRRCCPYTACRDVLHWVQSLDLDATSCFLQENPNQADSFEEGLLVLVLHRFLHLKAAQNPGLASDDFGSAPRPSTPSYSVSDRMSTVVVLDRSPGMYPKYS</sequence>
<reference evidence="1" key="1">
    <citation type="journal article" date="2022" name="bioRxiv">
        <title>Sequencing and chromosome-scale assembly of the giantPleurodeles waltlgenome.</title>
        <authorList>
            <person name="Brown T."/>
            <person name="Elewa A."/>
            <person name="Iarovenko S."/>
            <person name="Subramanian E."/>
            <person name="Araus A.J."/>
            <person name="Petzold A."/>
            <person name="Susuki M."/>
            <person name="Suzuki K.-i.T."/>
            <person name="Hayashi T."/>
            <person name="Toyoda A."/>
            <person name="Oliveira C."/>
            <person name="Osipova E."/>
            <person name="Leigh N.D."/>
            <person name="Simon A."/>
            <person name="Yun M.H."/>
        </authorList>
    </citation>
    <scope>NUCLEOTIDE SEQUENCE</scope>
    <source>
        <strain evidence="1">20211129_DDA</strain>
        <tissue evidence="1">Liver</tissue>
    </source>
</reference>
<evidence type="ECO:0000313" key="1">
    <source>
        <dbReference type="EMBL" id="KAJ1082755.1"/>
    </source>
</evidence>
<dbReference type="EMBL" id="JANPWB010000016">
    <property type="protein sequence ID" value="KAJ1082755.1"/>
    <property type="molecule type" value="Genomic_DNA"/>
</dbReference>
<gene>
    <name evidence="1" type="ORF">NDU88_002920</name>
</gene>
<dbReference type="Proteomes" id="UP001066276">
    <property type="component" value="Chromosome 12"/>
</dbReference>
<organism evidence="1 2">
    <name type="scientific">Pleurodeles waltl</name>
    <name type="common">Iberian ribbed newt</name>
    <dbReference type="NCBI Taxonomy" id="8319"/>
    <lineage>
        <taxon>Eukaryota</taxon>
        <taxon>Metazoa</taxon>
        <taxon>Chordata</taxon>
        <taxon>Craniata</taxon>
        <taxon>Vertebrata</taxon>
        <taxon>Euteleostomi</taxon>
        <taxon>Amphibia</taxon>
        <taxon>Batrachia</taxon>
        <taxon>Caudata</taxon>
        <taxon>Salamandroidea</taxon>
        <taxon>Salamandridae</taxon>
        <taxon>Pleurodelinae</taxon>
        <taxon>Pleurodeles</taxon>
    </lineage>
</organism>
<name>A0AAV7KU47_PLEWA</name>
<keyword evidence="2" id="KW-1185">Reference proteome</keyword>
<dbReference type="AlphaFoldDB" id="A0AAV7KU47"/>
<protein>
    <submittedName>
        <fullName evidence="1">Uncharacterized protein</fullName>
    </submittedName>
</protein>
<accession>A0AAV7KU47</accession>
<evidence type="ECO:0000313" key="2">
    <source>
        <dbReference type="Proteomes" id="UP001066276"/>
    </source>
</evidence>
<comment type="caution">
    <text evidence="1">The sequence shown here is derived from an EMBL/GenBank/DDBJ whole genome shotgun (WGS) entry which is preliminary data.</text>
</comment>
<proteinExistence type="predicted"/>